<dbReference type="EMBL" id="MCFA01000196">
    <property type="protein sequence ID" value="ORX99566.1"/>
    <property type="molecule type" value="Genomic_DNA"/>
</dbReference>
<feature type="compositionally biased region" description="Acidic residues" evidence="1">
    <location>
        <begin position="311"/>
        <end position="320"/>
    </location>
</feature>
<feature type="compositionally biased region" description="Basic and acidic residues" evidence="1">
    <location>
        <begin position="379"/>
        <end position="389"/>
    </location>
</feature>
<sequence>MTDPNSDSARREPGDARPQYQPYLPYRPPGSDFTPPASPQPMNPFAAPPAKKSFGALRSKHPANVQTGAPVQSPHERQAYSPTPSSSPPLPPLPNSPHLPSRARAPSLLRHATTSSPLSEGYPQAGQPLPSPTFSMASDGVRRPGGRGLPSNPRAMFNPLASNPVHASGPGWNGPGEDIVGNPQARQRGYTSSSQPSYAHPPLRSATSIPDYGSVRDVDRTNLSGAYRPNRGGTNWSHADPHPPFRQFRGEEPRSSMRSGWTHASSFMGTNGTERGSFATGRSSISDPRISIVSGEQTDTQSVETDQGLTGDDDDDDEYPGMDIIDSYSAADVIESYFDTDEEKEESEQHNEKDSQHERASSSYSSDPDRRTSSGTHQQDIRRASRPDIESYPSRSSRERWDSRHVSDIDSGYYPSSRSQQTHHSISPLEPQVTGDGGFPSPQDDRRISALSESQGGEKSDFTSQRQSNGLPQLPPLDIGPTRISYSSTSDQNPQVAYNSPKERRDVREQGNETRGYPSTGERHDTLHSHPSAGAIQHSVEDSNVVLGANPAVLQHNRGQRIFAFRRIGARAKLFPMGVLQVCIIQRLSGDQVILHP</sequence>
<feature type="compositionally biased region" description="Basic and acidic residues" evidence="1">
    <location>
        <begin position="239"/>
        <end position="255"/>
    </location>
</feature>
<dbReference type="AlphaFoldDB" id="A0A1Y1YP71"/>
<reference evidence="2 3" key="1">
    <citation type="submission" date="2016-07" db="EMBL/GenBank/DDBJ databases">
        <title>Pervasive Adenine N6-methylation of Active Genes in Fungi.</title>
        <authorList>
            <consortium name="DOE Joint Genome Institute"/>
            <person name="Mondo S.J."/>
            <person name="Dannebaum R.O."/>
            <person name="Kuo R.C."/>
            <person name="Labutti K."/>
            <person name="Haridas S."/>
            <person name="Kuo A."/>
            <person name="Salamov A."/>
            <person name="Ahrendt S.R."/>
            <person name="Lipzen A."/>
            <person name="Sullivan W."/>
            <person name="Andreopoulos W.B."/>
            <person name="Clum A."/>
            <person name="Lindquist E."/>
            <person name="Daum C."/>
            <person name="Ramamoorthy G.K."/>
            <person name="Gryganskyi A."/>
            <person name="Culley D."/>
            <person name="Magnuson J.K."/>
            <person name="James T.Y."/>
            <person name="O'Malley M.A."/>
            <person name="Stajich J.E."/>
            <person name="Spatafora J.W."/>
            <person name="Visel A."/>
            <person name="Grigoriev I.V."/>
        </authorList>
    </citation>
    <scope>NUCLEOTIDE SEQUENCE [LARGE SCALE GENOMIC DNA]</scope>
    <source>
        <strain evidence="2 3">CBS 115471</strain>
    </source>
</reference>
<gene>
    <name evidence="2" type="ORF">BCR34DRAFT_606586</name>
</gene>
<name>A0A1Y1YP71_9PLEO</name>
<accession>A0A1Y1YP71</accession>
<feature type="compositionally biased region" description="Polar residues" evidence="1">
    <location>
        <begin position="484"/>
        <end position="498"/>
    </location>
</feature>
<feature type="compositionally biased region" description="Polar residues" evidence="1">
    <location>
        <begin position="294"/>
        <end position="308"/>
    </location>
</feature>
<feature type="compositionally biased region" description="Polar residues" evidence="1">
    <location>
        <begin position="462"/>
        <end position="471"/>
    </location>
</feature>
<keyword evidence="3" id="KW-1185">Reference proteome</keyword>
<feature type="region of interest" description="Disordered" evidence="1">
    <location>
        <begin position="1"/>
        <end position="525"/>
    </location>
</feature>
<feature type="compositionally biased region" description="Polar residues" evidence="1">
    <location>
        <begin position="414"/>
        <end position="425"/>
    </location>
</feature>
<feature type="compositionally biased region" description="Pro residues" evidence="1">
    <location>
        <begin position="85"/>
        <end position="97"/>
    </location>
</feature>
<feature type="compositionally biased region" description="Polar residues" evidence="1">
    <location>
        <begin position="256"/>
        <end position="286"/>
    </location>
</feature>
<organism evidence="2 3">
    <name type="scientific">Clohesyomyces aquaticus</name>
    <dbReference type="NCBI Taxonomy" id="1231657"/>
    <lineage>
        <taxon>Eukaryota</taxon>
        <taxon>Fungi</taxon>
        <taxon>Dikarya</taxon>
        <taxon>Ascomycota</taxon>
        <taxon>Pezizomycotina</taxon>
        <taxon>Dothideomycetes</taxon>
        <taxon>Pleosporomycetidae</taxon>
        <taxon>Pleosporales</taxon>
        <taxon>Lindgomycetaceae</taxon>
        <taxon>Clohesyomyces</taxon>
    </lineage>
</organism>
<evidence type="ECO:0000313" key="3">
    <source>
        <dbReference type="Proteomes" id="UP000193144"/>
    </source>
</evidence>
<dbReference type="STRING" id="1231657.A0A1Y1YP71"/>
<evidence type="ECO:0000313" key="2">
    <source>
        <dbReference type="EMBL" id="ORX99566.1"/>
    </source>
</evidence>
<comment type="caution">
    <text evidence="2">The sequence shown here is derived from an EMBL/GenBank/DDBJ whole genome shotgun (WGS) entry which is preliminary data.</text>
</comment>
<dbReference type="OrthoDB" id="294251at2759"/>
<dbReference type="Proteomes" id="UP000193144">
    <property type="component" value="Unassembled WGS sequence"/>
</dbReference>
<feature type="compositionally biased region" description="Basic and acidic residues" evidence="1">
    <location>
        <begin position="347"/>
        <end position="360"/>
    </location>
</feature>
<feature type="compositionally biased region" description="Basic and acidic residues" evidence="1">
    <location>
        <begin position="501"/>
        <end position="512"/>
    </location>
</feature>
<protein>
    <submittedName>
        <fullName evidence="2">Uncharacterized protein</fullName>
    </submittedName>
</protein>
<proteinExistence type="predicted"/>
<feature type="compositionally biased region" description="Basic and acidic residues" evidence="1">
    <location>
        <begin position="396"/>
        <end position="408"/>
    </location>
</feature>
<evidence type="ECO:0000256" key="1">
    <source>
        <dbReference type="SAM" id="MobiDB-lite"/>
    </source>
</evidence>